<protein>
    <submittedName>
        <fullName evidence="1">Uncharacterized protein</fullName>
    </submittedName>
</protein>
<keyword evidence="2" id="KW-1185">Reference proteome</keyword>
<proteinExistence type="predicted"/>
<reference evidence="1 2" key="1">
    <citation type="journal article" date="2022" name="Allergy">
        <title>Genome assembly and annotation of Periplaneta americana reveal a comprehensive cockroach allergen profile.</title>
        <authorList>
            <person name="Wang L."/>
            <person name="Xiong Q."/>
            <person name="Saelim N."/>
            <person name="Wang L."/>
            <person name="Nong W."/>
            <person name="Wan A.T."/>
            <person name="Shi M."/>
            <person name="Liu X."/>
            <person name="Cao Q."/>
            <person name="Hui J.H.L."/>
            <person name="Sookrung N."/>
            <person name="Leung T.F."/>
            <person name="Tungtrongchitr A."/>
            <person name="Tsui S.K.W."/>
        </authorList>
    </citation>
    <scope>NUCLEOTIDE SEQUENCE [LARGE SCALE GENOMIC DNA]</scope>
    <source>
        <strain evidence="1">PWHHKU_190912</strain>
    </source>
</reference>
<gene>
    <name evidence="1" type="ORF">ANN_07027</name>
</gene>
<evidence type="ECO:0000313" key="1">
    <source>
        <dbReference type="EMBL" id="KAJ4445226.1"/>
    </source>
</evidence>
<accession>A0ABQ8TF45</accession>
<dbReference type="EMBL" id="JAJSOF020000011">
    <property type="protein sequence ID" value="KAJ4445226.1"/>
    <property type="molecule type" value="Genomic_DNA"/>
</dbReference>
<sequence>MSPGSSTDSYPAFAHIGLRENPAKTSIRFQWVYTLYGHISEFLPSLTASSHLGHGLPPELVISPPAIPPIPTSRKHAVNLTERPLHGTETRTLRRNEEKRIEAFEMWISRRMECVKWADRIRNEAVLERVGEERMMLKLIRRGKGIGWERSQEKEKLTGQPPFNEQKLLQSTASIQKVDVNRIEKKTSPDIC</sequence>
<dbReference type="Proteomes" id="UP001148838">
    <property type="component" value="Unassembled WGS sequence"/>
</dbReference>
<comment type="caution">
    <text evidence="1">The sequence shown here is derived from an EMBL/GenBank/DDBJ whole genome shotgun (WGS) entry which is preliminary data.</text>
</comment>
<organism evidence="1 2">
    <name type="scientific">Periplaneta americana</name>
    <name type="common">American cockroach</name>
    <name type="synonym">Blatta americana</name>
    <dbReference type="NCBI Taxonomy" id="6978"/>
    <lineage>
        <taxon>Eukaryota</taxon>
        <taxon>Metazoa</taxon>
        <taxon>Ecdysozoa</taxon>
        <taxon>Arthropoda</taxon>
        <taxon>Hexapoda</taxon>
        <taxon>Insecta</taxon>
        <taxon>Pterygota</taxon>
        <taxon>Neoptera</taxon>
        <taxon>Polyneoptera</taxon>
        <taxon>Dictyoptera</taxon>
        <taxon>Blattodea</taxon>
        <taxon>Blattoidea</taxon>
        <taxon>Blattidae</taxon>
        <taxon>Blattinae</taxon>
        <taxon>Periplaneta</taxon>
    </lineage>
</organism>
<name>A0ABQ8TF45_PERAM</name>
<evidence type="ECO:0000313" key="2">
    <source>
        <dbReference type="Proteomes" id="UP001148838"/>
    </source>
</evidence>